<reference evidence="1 2" key="1">
    <citation type="submission" date="2018-04" db="EMBL/GenBank/DDBJ databases">
        <authorList>
            <person name="Vogel A."/>
        </authorList>
    </citation>
    <scope>NUCLEOTIDE SEQUENCE [LARGE SCALE GENOMIC DNA]</scope>
</reference>
<dbReference type="EMBL" id="OOIL02002872">
    <property type="protein sequence ID" value="VFQ85164.1"/>
    <property type="molecule type" value="Genomic_DNA"/>
</dbReference>
<organism evidence="1 2">
    <name type="scientific">Cuscuta campestris</name>
    <dbReference type="NCBI Taxonomy" id="132261"/>
    <lineage>
        <taxon>Eukaryota</taxon>
        <taxon>Viridiplantae</taxon>
        <taxon>Streptophyta</taxon>
        <taxon>Embryophyta</taxon>
        <taxon>Tracheophyta</taxon>
        <taxon>Spermatophyta</taxon>
        <taxon>Magnoliopsida</taxon>
        <taxon>eudicotyledons</taxon>
        <taxon>Gunneridae</taxon>
        <taxon>Pentapetalae</taxon>
        <taxon>asterids</taxon>
        <taxon>lamiids</taxon>
        <taxon>Solanales</taxon>
        <taxon>Convolvulaceae</taxon>
        <taxon>Cuscuteae</taxon>
        <taxon>Cuscuta</taxon>
        <taxon>Cuscuta subgen. Grammica</taxon>
        <taxon>Cuscuta sect. Cleistogrammica</taxon>
    </lineage>
</organism>
<name>A0A484M9R9_9ASTE</name>
<feature type="non-terminal residue" evidence="1">
    <location>
        <position position="15"/>
    </location>
</feature>
<sequence length="15" mass="1842">MKSAVQDWMQGFERE</sequence>
<proteinExistence type="predicted"/>
<gene>
    <name evidence="1" type="ORF">CCAM_LOCUS26940</name>
</gene>
<evidence type="ECO:0000313" key="1">
    <source>
        <dbReference type="EMBL" id="VFQ85164.1"/>
    </source>
</evidence>
<protein>
    <submittedName>
        <fullName evidence="1">Uncharacterized protein</fullName>
    </submittedName>
</protein>
<accession>A0A484M9R9</accession>
<dbReference type="Proteomes" id="UP000595140">
    <property type="component" value="Unassembled WGS sequence"/>
</dbReference>
<keyword evidence="2" id="KW-1185">Reference proteome</keyword>
<evidence type="ECO:0000313" key="2">
    <source>
        <dbReference type="Proteomes" id="UP000595140"/>
    </source>
</evidence>